<dbReference type="PROSITE" id="PS50110">
    <property type="entry name" value="RESPONSE_REGULATORY"/>
    <property type="match status" value="1"/>
</dbReference>
<dbReference type="PANTHER" id="PTHR44591">
    <property type="entry name" value="STRESS RESPONSE REGULATOR PROTEIN 1"/>
    <property type="match status" value="1"/>
</dbReference>
<evidence type="ECO:0000256" key="1">
    <source>
        <dbReference type="ARBA" id="ARBA00022553"/>
    </source>
</evidence>
<dbReference type="AlphaFoldDB" id="A0A502FY75"/>
<dbReference type="GO" id="GO:0000160">
    <property type="term" value="P:phosphorelay signal transduction system"/>
    <property type="evidence" value="ECO:0007669"/>
    <property type="project" value="InterPro"/>
</dbReference>
<protein>
    <submittedName>
        <fullName evidence="4">Response regulator</fullName>
    </submittedName>
</protein>
<keyword evidence="1 2" id="KW-0597">Phosphoprotein</keyword>
<evidence type="ECO:0000313" key="4">
    <source>
        <dbReference type="EMBL" id="TPG54444.1"/>
    </source>
</evidence>
<dbReference type="SUPFAM" id="SSF52172">
    <property type="entry name" value="CheY-like"/>
    <property type="match status" value="1"/>
</dbReference>
<gene>
    <name evidence="4" type="ORF">EAH76_07210</name>
</gene>
<name>A0A502FY75_9SPHN</name>
<dbReference type="EMBL" id="RCZC01000002">
    <property type="protein sequence ID" value="TPG54444.1"/>
    <property type="molecule type" value="Genomic_DNA"/>
</dbReference>
<dbReference type="InterPro" id="IPR001789">
    <property type="entry name" value="Sig_transdc_resp-reg_receiver"/>
</dbReference>
<dbReference type="Pfam" id="PF00072">
    <property type="entry name" value="Response_reg"/>
    <property type="match status" value="1"/>
</dbReference>
<feature type="domain" description="Response regulatory" evidence="3">
    <location>
        <begin position="46"/>
        <end position="159"/>
    </location>
</feature>
<evidence type="ECO:0000256" key="2">
    <source>
        <dbReference type="PROSITE-ProRule" id="PRU00169"/>
    </source>
</evidence>
<dbReference type="PANTHER" id="PTHR44591:SF25">
    <property type="entry name" value="CHEMOTAXIS TWO-COMPONENT RESPONSE REGULATOR"/>
    <property type="match status" value="1"/>
</dbReference>
<keyword evidence="5" id="KW-1185">Reference proteome</keyword>
<organism evidence="4 5">
    <name type="scientific">Sphingomonas glacialis</name>
    <dbReference type="NCBI Taxonomy" id="658225"/>
    <lineage>
        <taxon>Bacteria</taxon>
        <taxon>Pseudomonadati</taxon>
        <taxon>Pseudomonadota</taxon>
        <taxon>Alphaproteobacteria</taxon>
        <taxon>Sphingomonadales</taxon>
        <taxon>Sphingomonadaceae</taxon>
        <taxon>Sphingomonas</taxon>
    </lineage>
</organism>
<dbReference type="Gene3D" id="3.40.50.2300">
    <property type="match status" value="1"/>
</dbReference>
<accession>A0A502FY75</accession>
<dbReference type="InterPro" id="IPR011006">
    <property type="entry name" value="CheY-like_superfamily"/>
</dbReference>
<sequence length="163" mass="17312">MDRRKPCSAERRSLVFLVKHVSLNRISDAKEGTVQQTSAAPKAQTVIGIIDDDADVRSAVAALVASIGLKSEMFETADALMASGRLSCLDCVVTDLQMPGMNGLALARHIQCTRPLPVILITAFPAPGLDDQAATAGVRCLLRKPFDALALIDALESIARGRS</sequence>
<reference evidence="4 5" key="1">
    <citation type="journal article" date="2019" name="Environ. Microbiol.">
        <title>Species interactions and distinct microbial communities in high Arctic permafrost affected cryosols are associated with the CH4 and CO2 gas fluxes.</title>
        <authorList>
            <person name="Altshuler I."/>
            <person name="Hamel J."/>
            <person name="Turney S."/>
            <person name="Magnuson E."/>
            <person name="Levesque R."/>
            <person name="Greer C."/>
            <person name="Whyte L.G."/>
        </authorList>
    </citation>
    <scope>NUCLEOTIDE SEQUENCE [LARGE SCALE GENOMIC DNA]</scope>
    <source>
        <strain evidence="4 5">E6.1</strain>
    </source>
</reference>
<dbReference type="InterPro" id="IPR050595">
    <property type="entry name" value="Bact_response_regulator"/>
</dbReference>
<proteinExistence type="predicted"/>
<dbReference type="Proteomes" id="UP000319931">
    <property type="component" value="Unassembled WGS sequence"/>
</dbReference>
<dbReference type="OrthoDB" id="9782655at2"/>
<dbReference type="SMART" id="SM00448">
    <property type="entry name" value="REC"/>
    <property type="match status" value="1"/>
</dbReference>
<evidence type="ECO:0000313" key="5">
    <source>
        <dbReference type="Proteomes" id="UP000319931"/>
    </source>
</evidence>
<comment type="caution">
    <text evidence="4">The sequence shown here is derived from an EMBL/GenBank/DDBJ whole genome shotgun (WGS) entry which is preliminary data.</text>
</comment>
<evidence type="ECO:0000259" key="3">
    <source>
        <dbReference type="PROSITE" id="PS50110"/>
    </source>
</evidence>
<feature type="modified residue" description="4-aspartylphosphate" evidence="2">
    <location>
        <position position="95"/>
    </location>
</feature>